<proteinExistence type="predicted"/>
<protein>
    <submittedName>
        <fullName evidence="2">Uncharacterized protein</fullName>
    </submittedName>
</protein>
<dbReference type="EMBL" id="LFRF01000008">
    <property type="protein sequence ID" value="KND91591.1"/>
    <property type="molecule type" value="Genomic_DNA"/>
</dbReference>
<name>A0A0L0NC03_TOLOC</name>
<evidence type="ECO:0000256" key="1">
    <source>
        <dbReference type="SAM" id="MobiDB-lite"/>
    </source>
</evidence>
<dbReference type="InterPro" id="IPR045469">
    <property type="entry name" value="Nis1"/>
</dbReference>
<sequence length="394" mass="41368">MYGFASGGERAVRAHDDCRRTFFSYSVAPTRRRLNVLTADRTPTSGQSGATGCTATAQAAHGGEYGARRGQFPAAAHEGPVTGPTAAPPSPGHEREAPGTGTGRPGHERGQDRPSAHWTRDAGVLVWVAGERRTTRMDLTSGRSLPAEAKTGQEYESGPQDVVIGRAAGQAAGLHGCMGRDGYRCLHVMAPERYKYEPTDDGNGCRAAQTHQVTDQQPQASSPPLPLPLPLSNSPGCELAVKKHSPSRKATLAKMQFSLAAAAGLLAVAQARITGIAVPETIRPGDSFNATIHSSNYIQSVFDVAITFGYAAGDGYPDSLGLVAASICLGKDQSNQMNDFKKWITIPASVPKGRGIVTASLTSLYGAVAMPVLSNYNVTITFGDVTSSNYVSSP</sequence>
<dbReference type="OrthoDB" id="3913322at2759"/>
<evidence type="ECO:0000313" key="3">
    <source>
        <dbReference type="Proteomes" id="UP000036947"/>
    </source>
</evidence>
<keyword evidence="3" id="KW-1185">Reference proteome</keyword>
<gene>
    <name evidence="2" type="ORF">TOPH_03782</name>
</gene>
<feature type="compositionally biased region" description="Polar residues" evidence="1">
    <location>
        <begin position="209"/>
        <end position="220"/>
    </location>
</feature>
<accession>A0A0L0NC03</accession>
<dbReference type="Proteomes" id="UP000036947">
    <property type="component" value="Unassembled WGS sequence"/>
</dbReference>
<dbReference type="AlphaFoldDB" id="A0A0L0NC03"/>
<comment type="caution">
    <text evidence="2">The sequence shown here is derived from an EMBL/GenBank/DDBJ whole genome shotgun (WGS) entry which is preliminary data.</text>
</comment>
<reference evidence="2 3" key="1">
    <citation type="journal article" date="2015" name="BMC Genomics">
        <title>The genome of the truffle-parasite Tolypocladium ophioglossoides and the evolution of antifungal peptaibiotics.</title>
        <authorList>
            <person name="Quandt C.A."/>
            <person name="Bushley K.E."/>
            <person name="Spatafora J.W."/>
        </authorList>
    </citation>
    <scope>NUCLEOTIDE SEQUENCE [LARGE SCALE GENOMIC DNA]</scope>
    <source>
        <strain evidence="2 3">CBS 100239</strain>
    </source>
</reference>
<feature type="region of interest" description="Disordered" evidence="1">
    <location>
        <begin position="197"/>
        <end position="229"/>
    </location>
</feature>
<feature type="compositionally biased region" description="Basic and acidic residues" evidence="1">
    <location>
        <begin position="105"/>
        <end position="118"/>
    </location>
</feature>
<feature type="region of interest" description="Disordered" evidence="1">
    <location>
        <begin position="74"/>
        <end position="118"/>
    </location>
</feature>
<dbReference type="Pfam" id="PF19271">
    <property type="entry name" value="Nis1"/>
    <property type="match status" value="1"/>
</dbReference>
<organism evidence="2 3">
    <name type="scientific">Tolypocladium ophioglossoides (strain CBS 100239)</name>
    <name type="common">Snaketongue truffleclub</name>
    <name type="synonym">Elaphocordyceps ophioglossoides</name>
    <dbReference type="NCBI Taxonomy" id="1163406"/>
    <lineage>
        <taxon>Eukaryota</taxon>
        <taxon>Fungi</taxon>
        <taxon>Dikarya</taxon>
        <taxon>Ascomycota</taxon>
        <taxon>Pezizomycotina</taxon>
        <taxon>Sordariomycetes</taxon>
        <taxon>Hypocreomycetidae</taxon>
        <taxon>Hypocreales</taxon>
        <taxon>Ophiocordycipitaceae</taxon>
        <taxon>Tolypocladium</taxon>
    </lineage>
</organism>
<evidence type="ECO:0000313" key="2">
    <source>
        <dbReference type="EMBL" id="KND91591.1"/>
    </source>
</evidence>